<dbReference type="EMBL" id="LUGM01000002">
    <property type="protein sequence ID" value="KYH13596.1"/>
    <property type="molecule type" value="Genomic_DNA"/>
</dbReference>
<keyword evidence="1" id="KW-0808">Transferase</keyword>
<organism evidence="4 5">
    <name type="scientific">Staphylococcus kloosii</name>
    <dbReference type="NCBI Taxonomy" id="29384"/>
    <lineage>
        <taxon>Bacteria</taxon>
        <taxon>Bacillati</taxon>
        <taxon>Bacillota</taxon>
        <taxon>Bacilli</taxon>
        <taxon>Bacillales</taxon>
        <taxon>Staphylococcaceae</taxon>
        <taxon>Staphylococcus</taxon>
    </lineage>
</organism>
<dbReference type="AlphaFoldDB" id="A0A151A2M9"/>
<dbReference type="InterPro" id="IPR050832">
    <property type="entry name" value="Bact_Acetyltransf"/>
</dbReference>
<dbReference type="PANTHER" id="PTHR43877">
    <property type="entry name" value="AMINOALKYLPHOSPHONATE N-ACETYLTRANSFERASE-RELATED-RELATED"/>
    <property type="match status" value="1"/>
</dbReference>
<dbReference type="SUPFAM" id="SSF55729">
    <property type="entry name" value="Acyl-CoA N-acyltransferases (Nat)"/>
    <property type="match status" value="1"/>
</dbReference>
<dbReference type="InterPro" id="IPR000182">
    <property type="entry name" value="GNAT_dom"/>
</dbReference>
<dbReference type="GO" id="GO:0016747">
    <property type="term" value="F:acyltransferase activity, transferring groups other than amino-acyl groups"/>
    <property type="evidence" value="ECO:0007669"/>
    <property type="project" value="InterPro"/>
</dbReference>
<evidence type="ECO:0000256" key="2">
    <source>
        <dbReference type="ARBA" id="ARBA00023315"/>
    </source>
</evidence>
<dbReference type="InterPro" id="IPR016181">
    <property type="entry name" value="Acyl_CoA_acyltransferase"/>
</dbReference>
<dbReference type="RefSeq" id="WP_061853827.1">
    <property type="nucleotide sequence ID" value="NZ_LUGM01000002.1"/>
</dbReference>
<gene>
    <name evidence="4" type="ORF">A0131_02070</name>
</gene>
<sequence>MPINLATKSDLNEIYKVQTKAFEESVVVPHRLTKEEIQNLSQMALEDGGHYYALKEDDQLIGYTMLALKEDNLTGDKYGFIYELYVMPKFRKQGYGKQLITFAKQHFKQLGYDKVRLNVYVGNEAQQLYKSCGFEERNITMQLKL</sequence>
<dbReference type="Pfam" id="PF00583">
    <property type="entry name" value="Acetyltransf_1"/>
    <property type="match status" value="1"/>
</dbReference>
<keyword evidence="2" id="KW-0012">Acyltransferase</keyword>
<dbReference type="PROSITE" id="PS51186">
    <property type="entry name" value="GNAT"/>
    <property type="match status" value="1"/>
</dbReference>
<evidence type="ECO:0000313" key="5">
    <source>
        <dbReference type="Proteomes" id="UP000075418"/>
    </source>
</evidence>
<accession>A0A151A2M9</accession>
<protein>
    <recommendedName>
        <fullName evidence="3">N-acetyltransferase domain-containing protein</fullName>
    </recommendedName>
</protein>
<dbReference type="CDD" id="cd04301">
    <property type="entry name" value="NAT_SF"/>
    <property type="match status" value="1"/>
</dbReference>
<comment type="caution">
    <text evidence="4">The sequence shown here is derived from an EMBL/GenBank/DDBJ whole genome shotgun (WGS) entry which is preliminary data.</text>
</comment>
<evidence type="ECO:0000313" key="4">
    <source>
        <dbReference type="EMBL" id="KYH13596.1"/>
    </source>
</evidence>
<feature type="domain" description="N-acetyltransferase" evidence="3">
    <location>
        <begin position="1"/>
        <end position="145"/>
    </location>
</feature>
<evidence type="ECO:0000256" key="1">
    <source>
        <dbReference type="ARBA" id="ARBA00022679"/>
    </source>
</evidence>
<proteinExistence type="predicted"/>
<dbReference type="PANTHER" id="PTHR43877:SF2">
    <property type="entry name" value="AMINOALKYLPHOSPHONATE N-ACETYLTRANSFERASE-RELATED"/>
    <property type="match status" value="1"/>
</dbReference>
<dbReference type="Gene3D" id="3.40.630.30">
    <property type="match status" value="1"/>
</dbReference>
<name>A0A151A2M9_9STAP</name>
<evidence type="ECO:0000259" key="3">
    <source>
        <dbReference type="PROSITE" id="PS51186"/>
    </source>
</evidence>
<reference evidence="4 5" key="1">
    <citation type="submission" date="2016-02" db="EMBL/GenBank/DDBJ databases">
        <title>Draft genome sequence of hydrocarbon degrading Staphylococcus saprophyticus Strain CNV2, isolated from crude-oil contaminated soil from Noonmati Oil Refinery, Guwahati, Assam, India.</title>
        <authorList>
            <person name="Mukherjee A."/>
            <person name="Chettri B."/>
            <person name="Langpoklakpam J."/>
            <person name="Singh A.K."/>
            <person name="Chattopadhyay D.J."/>
        </authorList>
    </citation>
    <scope>NUCLEOTIDE SEQUENCE [LARGE SCALE GENOMIC DNA]</scope>
    <source>
        <strain evidence="4 5">CNV2</strain>
    </source>
</reference>
<dbReference type="Proteomes" id="UP000075418">
    <property type="component" value="Unassembled WGS sequence"/>
</dbReference>